<name>A0A1X6PG53_PORUM</name>
<proteinExistence type="predicted"/>
<accession>A0A1X6PG53</accession>
<feature type="region of interest" description="Disordered" evidence="1">
    <location>
        <begin position="125"/>
        <end position="148"/>
    </location>
</feature>
<dbReference type="AlphaFoldDB" id="A0A1X6PG53"/>
<evidence type="ECO:0000313" key="3">
    <source>
        <dbReference type="Proteomes" id="UP000218209"/>
    </source>
</evidence>
<dbReference type="EMBL" id="KV918785">
    <property type="protein sequence ID" value="OSX79837.1"/>
    <property type="molecule type" value="Genomic_DNA"/>
</dbReference>
<protein>
    <submittedName>
        <fullName evidence="2">Uncharacterized protein</fullName>
    </submittedName>
</protein>
<evidence type="ECO:0000256" key="1">
    <source>
        <dbReference type="SAM" id="MobiDB-lite"/>
    </source>
</evidence>
<feature type="region of interest" description="Disordered" evidence="1">
    <location>
        <begin position="28"/>
        <end position="60"/>
    </location>
</feature>
<dbReference type="Proteomes" id="UP000218209">
    <property type="component" value="Unassembled WGS sequence"/>
</dbReference>
<evidence type="ECO:0000313" key="2">
    <source>
        <dbReference type="EMBL" id="OSX79837.1"/>
    </source>
</evidence>
<keyword evidence="3" id="KW-1185">Reference proteome</keyword>
<organism evidence="2 3">
    <name type="scientific">Porphyra umbilicalis</name>
    <name type="common">Purple laver</name>
    <name type="synonym">Red alga</name>
    <dbReference type="NCBI Taxonomy" id="2786"/>
    <lineage>
        <taxon>Eukaryota</taxon>
        <taxon>Rhodophyta</taxon>
        <taxon>Bangiophyceae</taxon>
        <taxon>Bangiales</taxon>
        <taxon>Bangiaceae</taxon>
        <taxon>Porphyra</taxon>
    </lineage>
</organism>
<reference evidence="2 3" key="1">
    <citation type="submission" date="2017-03" db="EMBL/GenBank/DDBJ databases">
        <title>WGS assembly of Porphyra umbilicalis.</title>
        <authorList>
            <person name="Brawley S.H."/>
            <person name="Blouin N.A."/>
            <person name="Ficko-Blean E."/>
            <person name="Wheeler G.L."/>
            <person name="Lohr M."/>
            <person name="Goodson H.V."/>
            <person name="Jenkins J.W."/>
            <person name="Blaby-Haas C.E."/>
            <person name="Helliwell K.E."/>
            <person name="Chan C."/>
            <person name="Marriage T."/>
            <person name="Bhattacharya D."/>
            <person name="Klein A.S."/>
            <person name="Badis Y."/>
            <person name="Brodie J."/>
            <person name="Cao Y."/>
            <person name="Collen J."/>
            <person name="Dittami S.M."/>
            <person name="Gachon C.M."/>
            <person name="Green B.R."/>
            <person name="Karpowicz S."/>
            <person name="Kim J.W."/>
            <person name="Kudahl U."/>
            <person name="Lin S."/>
            <person name="Michel G."/>
            <person name="Mittag M."/>
            <person name="Olson B.J."/>
            <person name="Pangilinan J."/>
            <person name="Peng Y."/>
            <person name="Qiu H."/>
            <person name="Shu S."/>
            <person name="Singer J.T."/>
            <person name="Smith A.G."/>
            <person name="Sprecher B.N."/>
            <person name="Wagner V."/>
            <person name="Wang W."/>
            <person name="Wang Z.-Y."/>
            <person name="Yan J."/>
            <person name="Yarish C."/>
            <person name="Zoeuner-Riek S."/>
            <person name="Zhuang Y."/>
            <person name="Zou Y."/>
            <person name="Lindquist E.A."/>
            <person name="Grimwood J."/>
            <person name="Barry K."/>
            <person name="Rokhsar D.S."/>
            <person name="Schmutz J."/>
            <person name="Stiller J.W."/>
            <person name="Grossman A.R."/>
            <person name="Prochnik S.E."/>
        </authorList>
    </citation>
    <scope>NUCLEOTIDE SEQUENCE [LARGE SCALE GENOMIC DNA]</scope>
    <source>
        <strain evidence="2">4086291</strain>
    </source>
</reference>
<gene>
    <name evidence="2" type="ORF">BU14_0070s0012</name>
</gene>
<sequence>MRLNAWNRPFGVGWRSARTCTCAARRASRYATPTGTARGGSGRRPRAVGPPPPPSARRRHLHRIPPRHIILLSLRPTGSAGHAGTVAAGGAGGAWPPPSPPPPLPRRVALASPPVGAVGPHVPLSVGGGGGTGKSRQTTAAAPPPRCGGHRHCQLPAVCGTPVYSLGSGGGKRAGCLAGMGWVGGGGRGGK</sequence>